<dbReference type="InterPro" id="IPR013976">
    <property type="entry name" value="HDOD"/>
</dbReference>
<dbReference type="SUPFAM" id="SSF109604">
    <property type="entry name" value="HD-domain/PDEase-like"/>
    <property type="match status" value="1"/>
</dbReference>
<reference evidence="2 3" key="1">
    <citation type="journal article" date="2015" name="J. Biotechnol.">
        <title>Complete genome sequence of Pseudomonas rhizosphaerae IH5T (=DSM 16299T), a phosphate-solubilizing rhizobacterium for bacterial biofertilizer.</title>
        <authorList>
            <person name="Kwak Y."/>
            <person name="Jung B.K."/>
            <person name="Shin J.H."/>
        </authorList>
    </citation>
    <scope>NUCLEOTIDE SEQUENCE [LARGE SCALE GENOMIC DNA]</scope>
    <source>
        <strain evidence="2">DSM 16299</strain>
    </source>
</reference>
<organism evidence="2 3">
    <name type="scientific">Pseudomonas rhizosphaerae</name>
    <dbReference type="NCBI Taxonomy" id="216142"/>
    <lineage>
        <taxon>Bacteria</taxon>
        <taxon>Pseudomonadati</taxon>
        <taxon>Pseudomonadota</taxon>
        <taxon>Gammaproteobacteria</taxon>
        <taxon>Pseudomonadales</taxon>
        <taxon>Pseudomonadaceae</taxon>
        <taxon>Pseudomonas</taxon>
    </lineage>
</organism>
<evidence type="ECO:0000313" key="2">
    <source>
        <dbReference type="EMBL" id="AIS18466.1"/>
    </source>
</evidence>
<keyword evidence="2" id="KW-0418">Kinase</keyword>
<dbReference type="KEGG" id="prh:LT40_14170"/>
<dbReference type="EMBL" id="CP009533">
    <property type="protein sequence ID" value="AIS18466.1"/>
    <property type="molecule type" value="Genomic_DNA"/>
</dbReference>
<keyword evidence="3" id="KW-1185">Reference proteome</keyword>
<dbReference type="Gene3D" id="3.30.450.40">
    <property type="match status" value="1"/>
</dbReference>
<feature type="domain" description="HDOD" evidence="1">
    <location>
        <begin position="26"/>
        <end position="218"/>
    </location>
</feature>
<dbReference type="Proteomes" id="UP000029499">
    <property type="component" value="Chromosome"/>
</dbReference>
<evidence type="ECO:0000259" key="1">
    <source>
        <dbReference type="PROSITE" id="PS51833"/>
    </source>
</evidence>
<sequence>MRISIVSNAKPQTLDTWLALLDGVRLPIPRLYHDKVRAAIKDRRRSLRDIADLMQHSPALVLSVMREANRHAGSSLVEPAESLEVALNRLGLARTEELLMRLPAQEPQQMPLTLRQLQMISQHASQQANGLFAARLARLWQEIHWGSLLFLSPLWPLAATHPELLDEWERRVIVQGEAAAKVEQDLFGVPLLVLCEALAQKWRLPAWVLHGYRLLLKERRALVQALHIARDNQHRLRQQQQLDDEPALRRWLNQPANTILMANGLALAAQHGWFTPHLQRWEYLSCLYLQVPLEQVQQQVHQQAVHSARVHCAADLWHPARSLLWPPQHKGPAHDSEPAPAPSEEALASWRRLCTQLLATPTPFNNALHLTTCARDALLACGMQRVLLLMVDRNHGSLRVHQSAGLPKEVAALSLGIEHSSLLQRLLAQPTPLRMGTANSEQLQALLPATLRTLFRGEHLLLRSLGVEGRVHTLLVADQGGRPFSEISVQGFGKTAQCIERALDTFTNRSR</sequence>
<gene>
    <name evidence="2" type="ORF">LT40_14170</name>
</gene>
<dbReference type="AlphaFoldDB" id="A0A089ZQZ0"/>
<proteinExistence type="predicted"/>
<dbReference type="OrthoDB" id="7023490at2"/>
<dbReference type="PROSITE" id="PS51833">
    <property type="entry name" value="HDOD"/>
    <property type="match status" value="1"/>
</dbReference>
<dbReference type="HOGENOM" id="CLU_533015_0_0_6"/>
<keyword evidence="2" id="KW-0808">Transferase</keyword>
<dbReference type="InterPro" id="IPR029016">
    <property type="entry name" value="GAF-like_dom_sf"/>
</dbReference>
<dbReference type="Pfam" id="PF08668">
    <property type="entry name" value="HDOD"/>
    <property type="match status" value="1"/>
</dbReference>
<dbReference type="Gene3D" id="1.10.3210.10">
    <property type="entry name" value="Hypothetical protein af1432"/>
    <property type="match status" value="1"/>
</dbReference>
<name>A0A089ZQZ0_9PSED</name>
<evidence type="ECO:0000313" key="3">
    <source>
        <dbReference type="Proteomes" id="UP000029499"/>
    </source>
</evidence>
<dbReference type="STRING" id="216142.LT40_14170"/>
<dbReference type="eggNOG" id="COG1639">
    <property type="taxonomic scope" value="Bacteria"/>
</dbReference>
<protein>
    <submittedName>
        <fullName evidence="2">Histidine kinase</fullName>
    </submittedName>
</protein>
<accession>A0A089ZQZ0</accession>
<dbReference type="GO" id="GO:0016301">
    <property type="term" value="F:kinase activity"/>
    <property type="evidence" value="ECO:0007669"/>
    <property type="project" value="UniProtKB-KW"/>
</dbReference>